<feature type="binding site" evidence="7">
    <location>
        <position position="290"/>
    </location>
    <ligand>
        <name>Mn(2+)</name>
        <dbReference type="ChEBI" id="CHEBI:29035"/>
    </ligand>
</feature>
<evidence type="ECO:0000256" key="3">
    <source>
        <dbReference type="ARBA" id="ARBA00022605"/>
    </source>
</evidence>
<accession>A0A5N5HBG9</accession>
<evidence type="ECO:0000313" key="11">
    <source>
        <dbReference type="Proteomes" id="UP000327157"/>
    </source>
</evidence>
<keyword evidence="7" id="KW-0170">Cobalt</keyword>
<dbReference type="EMBL" id="SMOL01000231">
    <property type="protein sequence ID" value="KAB2622790.1"/>
    <property type="molecule type" value="Genomic_DNA"/>
</dbReference>
<keyword evidence="8" id="KW-0809">Transit peptide</keyword>
<feature type="binding site" evidence="7">
    <location>
        <position position="227"/>
    </location>
    <ligand>
        <name>phosphoenolpyruvate</name>
        <dbReference type="ChEBI" id="CHEBI:58702"/>
    </ligand>
</feature>
<dbReference type="UniPathway" id="UPA00053">
    <property type="reaction ID" value="UER00084"/>
</dbReference>
<comment type="catalytic activity">
    <reaction evidence="6 8">
        <text>D-erythrose 4-phosphate + phosphoenolpyruvate + H2O = 7-phospho-2-dehydro-3-deoxy-D-arabino-heptonate + phosphate</text>
        <dbReference type="Rhea" id="RHEA:14717"/>
        <dbReference type="ChEBI" id="CHEBI:15377"/>
        <dbReference type="ChEBI" id="CHEBI:16897"/>
        <dbReference type="ChEBI" id="CHEBI:43474"/>
        <dbReference type="ChEBI" id="CHEBI:58394"/>
        <dbReference type="ChEBI" id="CHEBI:58702"/>
        <dbReference type="EC" id="2.5.1.54"/>
    </reaction>
</comment>
<evidence type="ECO:0000256" key="2">
    <source>
        <dbReference type="ARBA" id="ARBA00008911"/>
    </source>
</evidence>
<dbReference type="Pfam" id="PF01474">
    <property type="entry name" value="DAHP_synth_2"/>
    <property type="match status" value="1"/>
</dbReference>
<keyword evidence="8" id="KW-0150">Chloroplast</keyword>
<evidence type="ECO:0000256" key="9">
    <source>
        <dbReference type="SAM" id="MobiDB-lite"/>
    </source>
</evidence>
<dbReference type="AlphaFoldDB" id="A0A5N5HBG9"/>
<evidence type="ECO:0000256" key="5">
    <source>
        <dbReference type="ARBA" id="ARBA00023141"/>
    </source>
</evidence>
<comment type="cofactor">
    <cofactor evidence="7">
        <name>Mn(2+)</name>
        <dbReference type="ChEBI" id="CHEBI:29035"/>
    </cofactor>
    <cofactor evidence="7">
        <name>Co(2+)</name>
        <dbReference type="ChEBI" id="CHEBI:48828"/>
    </cofactor>
    <cofactor evidence="7">
        <name>Cd(2+)</name>
        <dbReference type="ChEBI" id="CHEBI:48775"/>
    </cofactor>
    <text evidence="7">Binds 1 divalent cation per subunit. The enzyme is active with manganese, cobalt or cadmium ions.</text>
</comment>
<name>A0A5N5HBG9_9ROSA</name>
<dbReference type="GO" id="GO:0003849">
    <property type="term" value="F:3-deoxy-7-phosphoheptulonate synthase activity"/>
    <property type="evidence" value="ECO:0007669"/>
    <property type="project" value="UniProtKB-EC"/>
</dbReference>
<keyword evidence="3 8" id="KW-0028">Amino-acid biosynthesis</keyword>
<organism evidence="10 11">
    <name type="scientific">Pyrus ussuriensis x Pyrus communis</name>
    <dbReference type="NCBI Taxonomy" id="2448454"/>
    <lineage>
        <taxon>Eukaryota</taxon>
        <taxon>Viridiplantae</taxon>
        <taxon>Streptophyta</taxon>
        <taxon>Embryophyta</taxon>
        <taxon>Tracheophyta</taxon>
        <taxon>Spermatophyta</taxon>
        <taxon>Magnoliopsida</taxon>
        <taxon>eudicotyledons</taxon>
        <taxon>Gunneridae</taxon>
        <taxon>Pentapetalae</taxon>
        <taxon>rosids</taxon>
        <taxon>fabids</taxon>
        <taxon>Rosales</taxon>
        <taxon>Rosaceae</taxon>
        <taxon>Amygdaloideae</taxon>
        <taxon>Maleae</taxon>
        <taxon>Pyrus</taxon>
    </lineage>
</organism>
<dbReference type="GO" id="GO:0008652">
    <property type="term" value="P:amino acid biosynthetic process"/>
    <property type="evidence" value="ECO:0007669"/>
    <property type="project" value="UniProtKB-KW"/>
</dbReference>
<dbReference type="GO" id="GO:0009423">
    <property type="term" value="P:chorismate biosynthetic process"/>
    <property type="evidence" value="ECO:0007669"/>
    <property type="project" value="UniProtKB-UniPathway"/>
</dbReference>
<keyword evidence="7" id="KW-0104">Cadmium</keyword>
<feature type="binding site" evidence="7">
    <location>
        <position position="258"/>
    </location>
    <ligand>
        <name>phosphoenolpyruvate</name>
        <dbReference type="ChEBI" id="CHEBI:58702"/>
    </ligand>
</feature>
<comment type="pathway">
    <text evidence="1 8">Metabolic intermediate biosynthesis; chorismate biosynthesis; chorismate from D-erythrose 4-phosphate and phosphoenolpyruvate: step 1/7.</text>
</comment>
<dbReference type="InterPro" id="IPR013785">
    <property type="entry name" value="Aldolase_TIM"/>
</dbReference>
<keyword evidence="4 8" id="KW-0808">Transferase</keyword>
<evidence type="ECO:0000256" key="4">
    <source>
        <dbReference type="ARBA" id="ARBA00022679"/>
    </source>
</evidence>
<evidence type="ECO:0000256" key="7">
    <source>
        <dbReference type="PIRSR" id="PIRSR602480-1"/>
    </source>
</evidence>
<sequence>MALTPTATGFADLAAPNPFLHRTTASSPPTNLLKLLHLTRKPNPTTATHSSLSLGLGLVEIQAGPSAARLPGHRRASGCSDDSGDVPANRVRQRGEVARDVAGKCPIATGGYAAMQRVSDWNLDFLEHSEQGNRCYMELAQRVDEAIGFLDAAGATSDNPIMNTVEFWVSYECLHLLYEQALTREDSTIGHYYDCSARMLWVGERTRQLDGAHVEFLRGVSNPLGIKVSDKMDPTELVKLCEVLNPHNKPGRLTIITRMGAENMRKKLPHLIRAMRQAGLIVTWFSDPMHCNTIKAPCGLNTRPFDDCNQG</sequence>
<keyword evidence="8" id="KW-0934">Plastid</keyword>
<dbReference type="InterPro" id="IPR002480">
    <property type="entry name" value="DAHP_synth_2"/>
</dbReference>
<reference evidence="10 11" key="1">
    <citation type="submission" date="2019-09" db="EMBL/GenBank/DDBJ databases">
        <authorList>
            <person name="Ou C."/>
        </authorList>
    </citation>
    <scope>NUCLEOTIDE SEQUENCE [LARGE SCALE GENOMIC DNA]</scope>
    <source>
        <strain evidence="10">S2</strain>
        <tissue evidence="10">Leaf</tissue>
    </source>
</reference>
<dbReference type="GO" id="GO:0009073">
    <property type="term" value="P:aromatic amino acid family biosynthetic process"/>
    <property type="evidence" value="ECO:0007669"/>
    <property type="project" value="UniProtKB-KW"/>
</dbReference>
<dbReference type="EC" id="2.5.1.54" evidence="8"/>
<dbReference type="PANTHER" id="PTHR21337">
    <property type="entry name" value="PHOSPHO-2-DEHYDRO-3-DEOXYHEPTONATE ALDOLASE 1, 2"/>
    <property type="match status" value="1"/>
</dbReference>
<dbReference type="GO" id="GO:0009507">
    <property type="term" value="C:chloroplast"/>
    <property type="evidence" value="ECO:0007669"/>
    <property type="project" value="UniProtKB-SubCell"/>
</dbReference>
<comment type="caution">
    <text evidence="10">The sequence shown here is derived from an EMBL/GenBank/DDBJ whole genome shotgun (WGS) entry which is preliminary data.</text>
</comment>
<reference evidence="11" key="2">
    <citation type="submission" date="2019-10" db="EMBL/GenBank/DDBJ databases">
        <title>A de novo genome assembly of a pear dwarfing rootstock.</title>
        <authorList>
            <person name="Wang F."/>
            <person name="Wang J."/>
            <person name="Li S."/>
            <person name="Zhang Y."/>
            <person name="Fang M."/>
            <person name="Ma L."/>
            <person name="Zhao Y."/>
            <person name="Jiang S."/>
        </authorList>
    </citation>
    <scope>NUCLEOTIDE SEQUENCE [LARGE SCALE GENOMIC DNA]</scope>
</reference>
<evidence type="ECO:0000256" key="6">
    <source>
        <dbReference type="ARBA" id="ARBA00047508"/>
    </source>
</evidence>
<dbReference type="OrthoDB" id="2338at2759"/>
<gene>
    <name evidence="10" type="ORF">D8674_024972</name>
</gene>
<keyword evidence="11" id="KW-1185">Reference proteome</keyword>
<proteinExistence type="inferred from homology"/>
<protein>
    <recommendedName>
        <fullName evidence="8">Phospho-2-dehydro-3-deoxyheptonate aldolase</fullName>
        <ecNumber evidence="8">2.5.1.54</ecNumber>
    </recommendedName>
</protein>
<dbReference type="PANTHER" id="PTHR21337:SF23">
    <property type="entry name" value="PHOSPHO-2-DEHYDRO-3-DEOXYHEPTONATE ALDOLASE"/>
    <property type="match status" value="1"/>
</dbReference>
<dbReference type="Proteomes" id="UP000327157">
    <property type="component" value="Chromosome 4"/>
</dbReference>
<dbReference type="Gene3D" id="3.20.20.70">
    <property type="entry name" value="Aldolase class I"/>
    <property type="match status" value="1"/>
</dbReference>
<reference evidence="10 11" key="3">
    <citation type="submission" date="2019-11" db="EMBL/GenBank/DDBJ databases">
        <title>A de novo genome assembly of a pear dwarfing rootstock.</title>
        <authorList>
            <person name="Wang F."/>
            <person name="Wang J."/>
            <person name="Li S."/>
            <person name="Zhang Y."/>
            <person name="Fang M."/>
            <person name="Ma L."/>
            <person name="Zhao Y."/>
            <person name="Jiang S."/>
        </authorList>
    </citation>
    <scope>NUCLEOTIDE SEQUENCE [LARGE SCALE GENOMIC DNA]</scope>
    <source>
        <strain evidence="10">S2</strain>
        <tissue evidence="10">Leaf</tissue>
    </source>
</reference>
<dbReference type="SUPFAM" id="SSF51569">
    <property type="entry name" value="Aldolase"/>
    <property type="match status" value="1"/>
</dbReference>
<keyword evidence="7" id="KW-0464">Manganese</keyword>
<evidence type="ECO:0000313" key="10">
    <source>
        <dbReference type="EMBL" id="KAB2622790.1"/>
    </source>
</evidence>
<comment type="subcellular location">
    <subcellularLocation>
        <location evidence="8">Plastid</location>
        <location evidence="8">Chloroplast</location>
    </subcellularLocation>
</comment>
<keyword evidence="5 8" id="KW-0057">Aromatic amino acid biosynthesis</keyword>
<feature type="region of interest" description="Disordered" evidence="9">
    <location>
        <begin position="69"/>
        <end position="88"/>
    </location>
</feature>
<comment type="similarity">
    <text evidence="2 8">Belongs to the class-II DAHP synthase family.</text>
</comment>
<evidence type="ECO:0000256" key="1">
    <source>
        <dbReference type="ARBA" id="ARBA00004688"/>
    </source>
</evidence>
<feature type="binding site" evidence="7">
    <location>
        <begin position="204"/>
        <end position="205"/>
    </location>
    <ligand>
        <name>phosphoenolpyruvate</name>
        <dbReference type="ChEBI" id="CHEBI:58702"/>
    </ligand>
</feature>
<evidence type="ECO:0000256" key="8">
    <source>
        <dbReference type="RuleBase" id="RU363071"/>
    </source>
</evidence>